<dbReference type="SUPFAM" id="SSF103481">
    <property type="entry name" value="Multidrug resistance efflux transporter EmrE"/>
    <property type="match status" value="2"/>
</dbReference>
<dbReference type="InterPro" id="IPR051258">
    <property type="entry name" value="Diverse_Substrate_Transporter"/>
</dbReference>
<proteinExistence type="predicted"/>
<dbReference type="Pfam" id="PF00892">
    <property type="entry name" value="EamA"/>
    <property type="match status" value="2"/>
</dbReference>
<feature type="transmembrane region" description="Helical" evidence="6">
    <location>
        <begin position="160"/>
        <end position="179"/>
    </location>
</feature>
<dbReference type="AlphaFoldDB" id="A0AA36USC7"/>
<evidence type="ECO:0000256" key="1">
    <source>
        <dbReference type="ARBA" id="ARBA00004651"/>
    </source>
</evidence>
<evidence type="ECO:0000256" key="2">
    <source>
        <dbReference type="ARBA" id="ARBA00022475"/>
    </source>
</evidence>
<comment type="caution">
    <text evidence="8">The sequence shown here is derived from an EMBL/GenBank/DDBJ whole genome shotgun (WGS) entry which is preliminary data.</text>
</comment>
<feature type="transmembrane region" description="Helical" evidence="6">
    <location>
        <begin position="70"/>
        <end position="92"/>
    </location>
</feature>
<dbReference type="PANTHER" id="PTHR42920:SF11">
    <property type="entry name" value="INNER MEMBRANE PROTEIN YTFF"/>
    <property type="match status" value="1"/>
</dbReference>
<reference evidence="8" key="1">
    <citation type="submission" date="2019-11" db="EMBL/GenBank/DDBJ databases">
        <authorList>
            <consortium name="PulseNet: The National Subtyping Network for Foodborne Disease Surveillance"/>
            <person name="Tarr C.L."/>
            <person name="Trees E."/>
            <person name="Katz L.S."/>
            <person name="Carleton-Romer H.A."/>
            <person name="Stroika S."/>
            <person name="Kucerova Z."/>
            <person name="Roache K.F."/>
            <person name="Sabol A.L."/>
            <person name="Besser J."/>
            <person name="Gerner-Smidt P."/>
        </authorList>
    </citation>
    <scope>NUCLEOTIDE SEQUENCE</scope>
    <source>
        <strain evidence="8">PNUSAV001129</strain>
    </source>
</reference>
<evidence type="ECO:0000256" key="3">
    <source>
        <dbReference type="ARBA" id="ARBA00022692"/>
    </source>
</evidence>
<keyword evidence="2" id="KW-1003">Cell membrane</keyword>
<dbReference type="Proteomes" id="UP000714625">
    <property type="component" value="Unassembled WGS sequence"/>
</dbReference>
<organism evidence="8 9">
    <name type="scientific">Vibrio alginolyticus</name>
    <dbReference type="NCBI Taxonomy" id="663"/>
    <lineage>
        <taxon>Bacteria</taxon>
        <taxon>Pseudomonadati</taxon>
        <taxon>Pseudomonadota</taxon>
        <taxon>Gammaproteobacteria</taxon>
        <taxon>Vibrionales</taxon>
        <taxon>Vibrionaceae</taxon>
        <taxon>Vibrio</taxon>
    </lineage>
</organism>
<feature type="transmembrane region" description="Helical" evidence="6">
    <location>
        <begin position="186"/>
        <end position="208"/>
    </location>
</feature>
<accession>A0AA36USC7</accession>
<dbReference type="PANTHER" id="PTHR42920">
    <property type="entry name" value="OS03G0707200 PROTEIN-RELATED"/>
    <property type="match status" value="1"/>
</dbReference>
<keyword evidence="3 6" id="KW-0812">Transmembrane</keyword>
<gene>
    <name evidence="8" type="ORF">GHY86_09120</name>
</gene>
<dbReference type="EMBL" id="AAXMUW010000014">
    <property type="protein sequence ID" value="EGQ9135324.1"/>
    <property type="molecule type" value="Genomic_DNA"/>
</dbReference>
<feature type="domain" description="EamA" evidence="7">
    <location>
        <begin position="11"/>
        <end position="142"/>
    </location>
</feature>
<feature type="transmembrane region" description="Helical" evidence="6">
    <location>
        <begin position="251"/>
        <end position="271"/>
    </location>
</feature>
<feature type="transmembrane region" description="Helical" evidence="6">
    <location>
        <begin position="220"/>
        <end position="239"/>
    </location>
</feature>
<evidence type="ECO:0000313" key="8">
    <source>
        <dbReference type="EMBL" id="EGQ9135324.1"/>
    </source>
</evidence>
<keyword evidence="5 6" id="KW-0472">Membrane</keyword>
<feature type="transmembrane region" description="Helical" evidence="6">
    <location>
        <begin position="128"/>
        <end position="145"/>
    </location>
</feature>
<dbReference type="GO" id="GO:0005886">
    <property type="term" value="C:plasma membrane"/>
    <property type="evidence" value="ECO:0007669"/>
    <property type="project" value="UniProtKB-SubCell"/>
</dbReference>
<name>A0AA36USC7_VIBAL</name>
<feature type="transmembrane region" description="Helical" evidence="6">
    <location>
        <begin position="98"/>
        <end position="119"/>
    </location>
</feature>
<evidence type="ECO:0000313" key="9">
    <source>
        <dbReference type="Proteomes" id="UP000714625"/>
    </source>
</evidence>
<protein>
    <submittedName>
        <fullName evidence="8">EamA family transporter</fullName>
    </submittedName>
</protein>
<keyword evidence="4 6" id="KW-1133">Transmembrane helix</keyword>
<evidence type="ECO:0000256" key="6">
    <source>
        <dbReference type="SAM" id="Phobius"/>
    </source>
</evidence>
<evidence type="ECO:0000256" key="5">
    <source>
        <dbReference type="ARBA" id="ARBA00023136"/>
    </source>
</evidence>
<dbReference type="InterPro" id="IPR037185">
    <property type="entry name" value="EmrE-like"/>
</dbReference>
<evidence type="ECO:0000259" key="7">
    <source>
        <dbReference type="Pfam" id="PF00892"/>
    </source>
</evidence>
<dbReference type="InterPro" id="IPR000620">
    <property type="entry name" value="EamA_dom"/>
</dbReference>
<feature type="transmembrane region" description="Helical" evidence="6">
    <location>
        <begin position="39"/>
        <end position="58"/>
    </location>
</feature>
<sequence length="305" mass="33851">MDGLDVKNIKYHLLSLLVTALVAGSFLSSEKLSGVINPFSLTLLRFLLAALVLFPFILTKKHRIKMAKDVFPRSLIMSLFFAIFFICMFRALQTTTALNTGTLYTLVPFITAIVSVFLFKEKLSIQMLGVYLVGTVGTCWVVVKGDLETLLKLNLNKGDILFLLGCMSMVCFSVSMKVFHRGEETIVTVFCTLIGGAFWMLLALFVFHQPLDWFALNAELTLHMLYLALFATLLSTFIIHKATVVLGPAKVMAYIYLSPVFVAFIMLLFDGKSIPTAVYPGIALSILSTVVLQVSNSQAERNQVC</sequence>
<feature type="domain" description="EamA" evidence="7">
    <location>
        <begin position="157"/>
        <end position="292"/>
    </location>
</feature>
<comment type="subcellular location">
    <subcellularLocation>
        <location evidence="1">Cell membrane</location>
        <topology evidence="1">Multi-pass membrane protein</topology>
    </subcellularLocation>
</comment>
<evidence type="ECO:0000256" key="4">
    <source>
        <dbReference type="ARBA" id="ARBA00022989"/>
    </source>
</evidence>
<feature type="transmembrane region" description="Helical" evidence="6">
    <location>
        <begin position="277"/>
        <end position="294"/>
    </location>
</feature>